<name>A0AAF0EK52_9BASI</name>
<dbReference type="Proteomes" id="UP001213623">
    <property type="component" value="Chromosome 5"/>
</dbReference>
<proteinExistence type="predicted"/>
<dbReference type="GO" id="GO:0006506">
    <property type="term" value="P:GPI anchor biosynthetic process"/>
    <property type="evidence" value="ECO:0007669"/>
    <property type="project" value="InterPro"/>
</dbReference>
<dbReference type="EMBL" id="CP119896">
    <property type="protein sequence ID" value="WFD27837.1"/>
    <property type="molecule type" value="Genomic_DNA"/>
</dbReference>
<keyword evidence="1" id="KW-0812">Transmembrane</keyword>
<keyword evidence="1" id="KW-0472">Membrane</keyword>
<feature type="transmembrane region" description="Helical" evidence="1">
    <location>
        <begin position="485"/>
        <end position="507"/>
    </location>
</feature>
<organism evidence="2 3">
    <name type="scientific">Malassezia nana</name>
    <dbReference type="NCBI Taxonomy" id="180528"/>
    <lineage>
        <taxon>Eukaryota</taxon>
        <taxon>Fungi</taxon>
        <taxon>Dikarya</taxon>
        <taxon>Basidiomycota</taxon>
        <taxon>Ustilaginomycotina</taxon>
        <taxon>Malasseziomycetes</taxon>
        <taxon>Malasseziales</taxon>
        <taxon>Malasseziaceae</taxon>
        <taxon>Malassezia</taxon>
    </lineage>
</organism>
<gene>
    <name evidence="2" type="primary">gpi1</name>
    <name evidence="2" type="ORF">MNAN1_002843</name>
</gene>
<keyword evidence="3" id="KW-1185">Reference proteome</keyword>
<dbReference type="Pfam" id="PF05024">
    <property type="entry name" value="Gpi1"/>
    <property type="match status" value="1"/>
</dbReference>
<reference evidence="2" key="1">
    <citation type="submission" date="2023-03" db="EMBL/GenBank/DDBJ databases">
        <title>Mating type loci evolution in Malassezia.</title>
        <authorList>
            <person name="Coelho M.A."/>
        </authorList>
    </citation>
    <scope>NUCLEOTIDE SEQUENCE</scope>
    <source>
        <strain evidence="2">CBS 9557</strain>
    </source>
</reference>
<dbReference type="InterPro" id="IPR007720">
    <property type="entry name" value="PigQ/GPI1"/>
</dbReference>
<sequence length="554" mass="60114">MKAAALGAGAVTALTAVTAHGLARQYEASEAAWQTAPVAPPPPHDHWRVQVPSGREHGAPGGRLYIRIYWPTTVLHPGTLYGWILDAHGPEVVLVVAGVTEADPLPPLAYAARVLGTASLPNAPPGSATGALIHADLHTDPVTLVVLDPAWATRPLSVVTYTPPDVQRGQWLCAHETRAPRTAPWTRLEHLLAMDPGRRDEFLAERASGAPFRDALACMNVAKYVAAPTALGPVHLYGVQRTWVAWCKRCPPLPARFGRCLVASALGRAAKRRAAQLAAWPHLWTAQEAVHDALRDEMSPPVAQMHSAQRACWVGTLVWALDVVLGQLVAQAMASAQPPLAHALSCALAWIDGTAFMTLFYWLAHWPLGIKLNDELALFLSDVLGWMAQTYSHYVLRPCVPWIPAILAALVLGTRWLGVTFLFAAAADLLRMATMHLRLMYVGLRAIFSFFARAASELFDVFRSRKRNPLQGGRLDRAEHDVDQLFVGTILFTLLVFLFPTVFLYYLARGVRDGHGRATGFGSTPFLGPSMGAEWRGYSAAPRATASAATGIVL</sequence>
<evidence type="ECO:0000313" key="2">
    <source>
        <dbReference type="EMBL" id="WFD27837.1"/>
    </source>
</evidence>
<evidence type="ECO:0000256" key="1">
    <source>
        <dbReference type="SAM" id="Phobius"/>
    </source>
</evidence>
<dbReference type="PANTHER" id="PTHR21329:SF3">
    <property type="entry name" value="PHOSPHATIDYLINOSITOL N-ACETYLGLUCOSAMINYLTRANSFERASE SUBUNIT Q"/>
    <property type="match status" value="1"/>
</dbReference>
<dbReference type="PANTHER" id="PTHR21329">
    <property type="entry name" value="PHOSPHATIDYLINOSITOL N-ACETYLGLUCOSAMINYLTRANSFERASE SUBUNIT Q-RELATED"/>
    <property type="match status" value="1"/>
</dbReference>
<accession>A0AAF0EK52</accession>
<feature type="transmembrane region" description="Helical" evidence="1">
    <location>
        <begin position="402"/>
        <end position="427"/>
    </location>
</feature>
<dbReference type="GO" id="GO:0005783">
    <property type="term" value="C:endoplasmic reticulum"/>
    <property type="evidence" value="ECO:0007669"/>
    <property type="project" value="TreeGrafter"/>
</dbReference>
<evidence type="ECO:0000313" key="3">
    <source>
        <dbReference type="Proteomes" id="UP001213623"/>
    </source>
</evidence>
<keyword evidence="1" id="KW-1133">Transmembrane helix</keyword>
<dbReference type="GO" id="GO:0016020">
    <property type="term" value="C:membrane"/>
    <property type="evidence" value="ECO:0007669"/>
    <property type="project" value="InterPro"/>
</dbReference>
<feature type="transmembrane region" description="Helical" evidence="1">
    <location>
        <begin position="439"/>
        <end position="456"/>
    </location>
</feature>
<protein>
    <submittedName>
        <fullName evidence="2">Pig-Q</fullName>
    </submittedName>
</protein>
<dbReference type="AlphaFoldDB" id="A0AAF0EK52"/>